<feature type="region of interest" description="Disordered" evidence="1">
    <location>
        <begin position="379"/>
        <end position="408"/>
    </location>
</feature>
<dbReference type="AlphaFoldDB" id="A0A4R8QB48"/>
<keyword evidence="3" id="KW-1185">Reference proteome</keyword>
<comment type="caution">
    <text evidence="2">The sequence shown here is derived from an EMBL/GenBank/DDBJ whole genome shotgun (WGS) entry which is preliminary data.</text>
</comment>
<evidence type="ECO:0000256" key="1">
    <source>
        <dbReference type="SAM" id="MobiDB-lite"/>
    </source>
</evidence>
<feature type="compositionally biased region" description="Acidic residues" evidence="1">
    <location>
        <begin position="384"/>
        <end position="399"/>
    </location>
</feature>
<organism evidence="2 3">
    <name type="scientific">Colletotrichum spinosum</name>
    <dbReference type="NCBI Taxonomy" id="1347390"/>
    <lineage>
        <taxon>Eukaryota</taxon>
        <taxon>Fungi</taxon>
        <taxon>Dikarya</taxon>
        <taxon>Ascomycota</taxon>
        <taxon>Pezizomycotina</taxon>
        <taxon>Sordariomycetes</taxon>
        <taxon>Hypocreomycetidae</taxon>
        <taxon>Glomerellales</taxon>
        <taxon>Glomerellaceae</taxon>
        <taxon>Colletotrichum</taxon>
        <taxon>Colletotrichum orbiculare species complex</taxon>
    </lineage>
</organism>
<proteinExistence type="predicted"/>
<name>A0A4R8QB48_9PEZI</name>
<protein>
    <submittedName>
        <fullName evidence="2">Uncharacterized protein</fullName>
    </submittedName>
</protein>
<dbReference type="Proteomes" id="UP000295083">
    <property type="component" value="Unassembled WGS sequence"/>
</dbReference>
<sequence>MSESMSDKMREAFKDRRHREPMDFTVSVRPDEENRFHLDARYAAVRPVPAHRHNREIGSRLSIFTSRPKQFSKSAFKSRLGDMHSDGDYYRWAVDENITKSFPGVEPWPRAEYHHSFLPLGHMSGVYTLERQLGSDVVDWDEDGGICTEALRAGQNMISREVGWAMFVVRHPVHIENWDEHPAEGHALDDYDLDEARYGRLLAWNFIVDRAHATCVLFDRATGRAFYVDSATRSRTGFENAVRHVAAQVEGFGWRGQIRATALGGPMQSHDTGICACTVLEALEMLVVRDWPADGLSDFAWDDELGWAAQLGPYLRLPNVKETRVETRLDVALCAKWLATCRFELKSEPSATLYRGFMFQWNYVGNIFRGGEDEYDFKGWQDEKADEADEADEEADDDAGSVTSAEDS</sequence>
<reference evidence="2 3" key="1">
    <citation type="submission" date="2018-11" db="EMBL/GenBank/DDBJ databases">
        <title>Genome sequence and assembly of Colletotrichum spinosum.</title>
        <authorList>
            <person name="Gan P."/>
            <person name="Shirasu K."/>
        </authorList>
    </citation>
    <scope>NUCLEOTIDE SEQUENCE [LARGE SCALE GENOMIC DNA]</scope>
    <source>
        <strain evidence="2 3">CBS 515.97</strain>
    </source>
</reference>
<gene>
    <name evidence="2" type="ORF">C8035_v008410</name>
</gene>
<evidence type="ECO:0000313" key="3">
    <source>
        <dbReference type="Proteomes" id="UP000295083"/>
    </source>
</evidence>
<dbReference type="EMBL" id="QAPG01000036">
    <property type="protein sequence ID" value="TDZ35927.1"/>
    <property type="molecule type" value="Genomic_DNA"/>
</dbReference>
<evidence type="ECO:0000313" key="2">
    <source>
        <dbReference type="EMBL" id="TDZ35927.1"/>
    </source>
</evidence>
<accession>A0A4R8QB48</accession>